<dbReference type="InterPro" id="IPR001297">
    <property type="entry name" value="PBS_linker_dom"/>
</dbReference>
<dbReference type="PANTHER" id="PTHR34011">
    <property type="entry name" value="PHYCOBILISOME 32.1 KDA LINKER POLYPEPTIDE, PHYCOCYANIN-ASSOCIATED, ROD 2-RELATED"/>
    <property type="match status" value="1"/>
</dbReference>
<comment type="caution">
    <text evidence="11">The sequence shown here is derived from an EMBL/GenBank/DDBJ whole genome shotgun (WGS) entry which is preliminary data.</text>
</comment>
<dbReference type="AlphaFoldDB" id="A0A2V3IKS0"/>
<organism evidence="11 12">
    <name type="scientific">Gracilariopsis chorda</name>
    <dbReference type="NCBI Taxonomy" id="448386"/>
    <lineage>
        <taxon>Eukaryota</taxon>
        <taxon>Rhodophyta</taxon>
        <taxon>Florideophyceae</taxon>
        <taxon>Rhodymeniophycidae</taxon>
        <taxon>Gracilariales</taxon>
        <taxon>Gracilariaceae</taxon>
        <taxon>Gracilariopsis</taxon>
    </lineage>
</organism>
<keyword evidence="3" id="KW-0602">Photosynthesis</keyword>
<comment type="subcellular location">
    <subcellularLocation>
        <location evidence="1">Plastid</location>
        <location evidence="1">Chloroplast thylakoid membrane</location>
        <topology evidence="1">Peripheral membrane protein</topology>
        <orientation evidence="1">Stromal side</orientation>
    </subcellularLocation>
</comment>
<evidence type="ECO:0000256" key="5">
    <source>
        <dbReference type="ARBA" id="ARBA00022640"/>
    </source>
</evidence>
<evidence type="ECO:0000256" key="9">
    <source>
        <dbReference type="PROSITE-ProRule" id="PRU00775"/>
    </source>
</evidence>
<evidence type="ECO:0000256" key="4">
    <source>
        <dbReference type="ARBA" id="ARBA00022549"/>
    </source>
</evidence>
<dbReference type="GO" id="GO:0030089">
    <property type="term" value="C:phycobilisome"/>
    <property type="evidence" value="ECO:0007669"/>
    <property type="project" value="UniProtKB-UniRule"/>
</dbReference>
<keyword evidence="6 9" id="KW-0605">Phycobilisome</keyword>
<keyword evidence="2" id="KW-0150">Chloroplast</keyword>
<dbReference type="Pfam" id="PF00427">
    <property type="entry name" value="PBS_linker_poly"/>
    <property type="match status" value="1"/>
</dbReference>
<dbReference type="STRING" id="448386.A0A2V3IKS0"/>
<name>A0A2V3IKS0_9FLOR</name>
<dbReference type="InterPro" id="IPR038255">
    <property type="entry name" value="PBS_linker_sf"/>
</dbReference>
<gene>
    <name evidence="11" type="ORF">BWQ96_07571</name>
</gene>
<protein>
    <submittedName>
        <fullName evidence="11">Phycobilisome 31.8 kDa linker polypeptide, phycoerythrin-associated, rod</fullName>
    </submittedName>
</protein>
<accession>A0A2V3IKS0</accession>
<feature type="domain" description="PBS-linker" evidence="10">
    <location>
        <begin position="17"/>
        <end position="189"/>
    </location>
</feature>
<dbReference type="GO" id="GO:0015979">
    <property type="term" value="P:photosynthesis"/>
    <property type="evidence" value="ECO:0007669"/>
    <property type="project" value="UniProtKB-KW"/>
</dbReference>
<dbReference type="GO" id="GO:0009535">
    <property type="term" value="C:chloroplast thylakoid membrane"/>
    <property type="evidence" value="ECO:0007669"/>
    <property type="project" value="UniProtKB-SubCell"/>
</dbReference>
<dbReference type="PANTHER" id="PTHR34011:SF6">
    <property type="entry name" value="PHYCOBILIPROTEIN APCE"/>
    <property type="match status" value="1"/>
</dbReference>
<evidence type="ECO:0000256" key="7">
    <source>
        <dbReference type="ARBA" id="ARBA00023078"/>
    </source>
</evidence>
<keyword evidence="4" id="KW-0042">Antenna complex</keyword>
<evidence type="ECO:0000313" key="11">
    <source>
        <dbReference type="EMBL" id="PXF42685.1"/>
    </source>
</evidence>
<keyword evidence="7" id="KW-0793">Thylakoid</keyword>
<sequence>MFGRWSTDEIEKFMRVDTVKTDSYIFSRFILGPFRPKVLKPGSSDEDREVHLRAAYRHIFGNAYLMEEERGELAVPESQHKAGNISAREFVRCLAKSSAYKKRLLDGASQFRFIELNFVHLLGRAPDTRKDFSEHLAIYATQGVDADIDSYIDSEEYSSVFGDDTIPFLRFRFAYISCESFSKQCTLKG</sequence>
<keyword evidence="12" id="KW-1185">Reference proteome</keyword>
<dbReference type="Gene3D" id="1.10.3130.20">
    <property type="entry name" value="Phycobilisome linker domain"/>
    <property type="match status" value="1"/>
</dbReference>
<evidence type="ECO:0000256" key="2">
    <source>
        <dbReference type="ARBA" id="ARBA00022528"/>
    </source>
</evidence>
<evidence type="ECO:0000256" key="8">
    <source>
        <dbReference type="ARBA" id="ARBA00023136"/>
    </source>
</evidence>
<comment type="similarity">
    <text evidence="9">Belongs to the phycobilisome linker protein family.</text>
</comment>
<evidence type="ECO:0000256" key="1">
    <source>
        <dbReference type="ARBA" id="ARBA00004185"/>
    </source>
</evidence>
<reference evidence="11 12" key="1">
    <citation type="journal article" date="2018" name="Mol. Biol. Evol.">
        <title>Analysis of the draft genome of the red seaweed Gracilariopsis chorda provides insights into genome size evolution in Rhodophyta.</title>
        <authorList>
            <person name="Lee J."/>
            <person name="Yang E.C."/>
            <person name="Graf L."/>
            <person name="Yang J.H."/>
            <person name="Qiu H."/>
            <person name="Zel Zion U."/>
            <person name="Chan C.X."/>
            <person name="Stephens T.G."/>
            <person name="Weber A.P.M."/>
            <person name="Boo G.H."/>
            <person name="Boo S.M."/>
            <person name="Kim K.M."/>
            <person name="Shin Y."/>
            <person name="Jung M."/>
            <person name="Lee S.J."/>
            <person name="Yim H.S."/>
            <person name="Lee J.H."/>
            <person name="Bhattacharya D."/>
            <person name="Yoon H.S."/>
        </authorList>
    </citation>
    <scope>NUCLEOTIDE SEQUENCE [LARGE SCALE GENOMIC DNA]</scope>
    <source>
        <strain evidence="11 12">SKKU-2015</strain>
        <tissue evidence="11">Whole body</tissue>
    </source>
</reference>
<keyword evidence="8" id="KW-0472">Membrane</keyword>
<proteinExistence type="inferred from homology"/>
<evidence type="ECO:0000259" key="10">
    <source>
        <dbReference type="PROSITE" id="PS51445"/>
    </source>
</evidence>
<dbReference type="Proteomes" id="UP000247409">
    <property type="component" value="Unassembled WGS sequence"/>
</dbReference>
<evidence type="ECO:0000256" key="3">
    <source>
        <dbReference type="ARBA" id="ARBA00022531"/>
    </source>
</evidence>
<evidence type="ECO:0000313" key="12">
    <source>
        <dbReference type="Proteomes" id="UP000247409"/>
    </source>
</evidence>
<dbReference type="OrthoDB" id="407at2759"/>
<dbReference type="EMBL" id="NBIV01000153">
    <property type="protein sequence ID" value="PXF42685.1"/>
    <property type="molecule type" value="Genomic_DNA"/>
</dbReference>
<evidence type="ECO:0000256" key="6">
    <source>
        <dbReference type="ARBA" id="ARBA00022738"/>
    </source>
</evidence>
<keyword evidence="5" id="KW-0934">Plastid</keyword>
<dbReference type="PROSITE" id="PS51445">
    <property type="entry name" value="PBS_LINKER"/>
    <property type="match status" value="1"/>
</dbReference>